<feature type="region of interest" description="Disordered" evidence="1">
    <location>
        <begin position="84"/>
        <end position="119"/>
    </location>
</feature>
<evidence type="ECO:0000256" key="1">
    <source>
        <dbReference type="SAM" id="MobiDB-lite"/>
    </source>
</evidence>
<comment type="caution">
    <text evidence="2">The sequence shown here is derived from an EMBL/GenBank/DDBJ whole genome shotgun (WGS) entry which is preliminary data.</text>
</comment>
<sequence length="119" mass="12345">MTSAISTVAPAAAGTARAAAAKILAPGSLMNTPTSSAGEVPACLVLRWDDPAGPGPPSKAGGMFRTYPEMLPETFKYPAAVSYRPAARRAGRNRPRARAAARSRTPDARSRRVTGPGVR</sequence>
<feature type="compositionally biased region" description="Basic residues" evidence="1">
    <location>
        <begin position="86"/>
        <end position="101"/>
    </location>
</feature>
<dbReference type="EMBL" id="BOOU01000067">
    <property type="protein sequence ID" value="GII79983.1"/>
    <property type="molecule type" value="Genomic_DNA"/>
</dbReference>
<reference evidence="2" key="1">
    <citation type="submission" date="2021-01" db="EMBL/GenBank/DDBJ databases">
        <title>Whole genome shotgun sequence of Sphaerisporangium rufum NBRC 109079.</title>
        <authorList>
            <person name="Komaki H."/>
            <person name="Tamura T."/>
        </authorList>
    </citation>
    <scope>NUCLEOTIDE SEQUENCE</scope>
    <source>
        <strain evidence="2">NBRC 109079</strain>
    </source>
</reference>
<gene>
    <name evidence="2" type="ORF">Sru01_49650</name>
</gene>
<dbReference type="Proteomes" id="UP000655287">
    <property type="component" value="Unassembled WGS sequence"/>
</dbReference>
<evidence type="ECO:0000313" key="2">
    <source>
        <dbReference type="EMBL" id="GII79983.1"/>
    </source>
</evidence>
<protein>
    <submittedName>
        <fullName evidence="2">Uncharacterized protein</fullName>
    </submittedName>
</protein>
<evidence type="ECO:0000313" key="3">
    <source>
        <dbReference type="Proteomes" id="UP000655287"/>
    </source>
</evidence>
<keyword evidence="3" id="KW-1185">Reference proteome</keyword>
<accession>A0A919R661</accession>
<proteinExistence type="predicted"/>
<dbReference type="AlphaFoldDB" id="A0A919R661"/>
<name>A0A919R661_9ACTN</name>
<organism evidence="2 3">
    <name type="scientific">Sphaerisporangium rufum</name>
    <dbReference type="NCBI Taxonomy" id="1381558"/>
    <lineage>
        <taxon>Bacteria</taxon>
        <taxon>Bacillati</taxon>
        <taxon>Actinomycetota</taxon>
        <taxon>Actinomycetes</taxon>
        <taxon>Streptosporangiales</taxon>
        <taxon>Streptosporangiaceae</taxon>
        <taxon>Sphaerisporangium</taxon>
    </lineage>
</organism>